<dbReference type="PANTHER" id="PTHR43794">
    <property type="entry name" value="AMINOHYDROLASE SSNA-RELATED"/>
    <property type="match status" value="1"/>
</dbReference>
<feature type="domain" description="Amidohydrolase-related" evidence="3">
    <location>
        <begin position="60"/>
        <end position="444"/>
    </location>
</feature>
<dbReference type="InterPro" id="IPR050287">
    <property type="entry name" value="MTA/SAH_deaminase"/>
</dbReference>
<dbReference type="EMBL" id="FYEH01000010">
    <property type="protein sequence ID" value="SNB73054.1"/>
    <property type="molecule type" value="Genomic_DNA"/>
</dbReference>
<dbReference type="InterPro" id="IPR032466">
    <property type="entry name" value="Metal_Hydrolase"/>
</dbReference>
<dbReference type="GO" id="GO:0016810">
    <property type="term" value="F:hydrolase activity, acting on carbon-nitrogen (but not peptide) bonds"/>
    <property type="evidence" value="ECO:0007669"/>
    <property type="project" value="InterPro"/>
</dbReference>
<dbReference type="RefSeq" id="WP_088562132.1">
    <property type="nucleotide sequence ID" value="NZ_FYEH01000010.1"/>
</dbReference>
<dbReference type="SUPFAM" id="SSF51338">
    <property type="entry name" value="Composite domain of metallo-dependent hydrolases"/>
    <property type="match status" value="1"/>
</dbReference>
<dbReference type="AlphaFoldDB" id="A0A212RKP5"/>
<sequence length="511" mass="57207">MQSIIRGKYVITRALDRHGWEQIEDGAVLQKDGVIAAIGRFEDLARQNPETSVIGTGNEVLLPGFVNGHHHVGLTPLQLGSPDMPLELWFATRMVTRDVDLYLDTLYSAFEMIASGITTVQHIHGWMPGRLPEVEASADQVIAAYEAIGMRVSYCFALRDQNHLVYESNEDFLARVPDDVKPLLAKYFDRFQLGAEEAIELFGHLHGKHQAKERVKIQLAPANLHWCSDRALEMLAETSERYDAPLHMHLVETAYQKEYARRRGGGTALDYIARFGLLGPKLTLGHGVWLSEGDIERIAETGTCICHNCSSNFRLRSGVAPLNRFEAKGINVAIGIDEAGINDDRDMLQEMRMVLRAHREPGMDDSVPTPAQVFRMATEGGAMTTPYGSTLGRLEVGRGADMVLIDWRQVSYPYLDREVPVLDAVIQRAKTEGVNTVMVAGEVVYQGGRFTKVDRDAALGQISDLLSRELSESEKDRRRLSKAVLPHMRAFYEGYIDPEGHVPFYRQSARF</sequence>
<evidence type="ECO:0000313" key="4">
    <source>
        <dbReference type="EMBL" id="SNB73054.1"/>
    </source>
</evidence>
<proteinExistence type="inferred from homology"/>
<dbReference type="Gene3D" id="3.20.20.140">
    <property type="entry name" value="Metal-dependent hydrolases"/>
    <property type="match status" value="1"/>
</dbReference>
<dbReference type="Gene3D" id="2.30.40.10">
    <property type="entry name" value="Urease, subunit C, domain 1"/>
    <property type="match status" value="1"/>
</dbReference>
<name>A0A212RKP5_9PROT</name>
<dbReference type="InterPro" id="IPR006680">
    <property type="entry name" value="Amidohydro-rel"/>
</dbReference>
<dbReference type="InterPro" id="IPR011059">
    <property type="entry name" value="Metal-dep_hydrolase_composite"/>
</dbReference>
<reference evidence="4 5" key="1">
    <citation type="submission" date="2017-06" db="EMBL/GenBank/DDBJ databases">
        <authorList>
            <person name="Kim H.J."/>
            <person name="Triplett B.A."/>
        </authorList>
    </citation>
    <scope>NUCLEOTIDE SEQUENCE [LARGE SCALE GENOMIC DNA]</scope>
    <source>
        <strain evidence="4 5">B29T1</strain>
    </source>
</reference>
<keyword evidence="5" id="KW-1185">Reference proteome</keyword>
<protein>
    <submittedName>
        <fullName evidence="4">Cytosine/adenosine deaminase</fullName>
    </submittedName>
</protein>
<evidence type="ECO:0000313" key="5">
    <source>
        <dbReference type="Proteomes" id="UP000197065"/>
    </source>
</evidence>
<dbReference type="Pfam" id="PF01979">
    <property type="entry name" value="Amidohydro_1"/>
    <property type="match status" value="1"/>
</dbReference>
<dbReference type="SUPFAM" id="SSF51556">
    <property type="entry name" value="Metallo-dependent hydrolases"/>
    <property type="match status" value="1"/>
</dbReference>
<evidence type="ECO:0000256" key="1">
    <source>
        <dbReference type="ARBA" id="ARBA00006745"/>
    </source>
</evidence>
<dbReference type="PANTHER" id="PTHR43794:SF11">
    <property type="entry name" value="AMIDOHYDROLASE-RELATED DOMAIN-CONTAINING PROTEIN"/>
    <property type="match status" value="1"/>
</dbReference>
<evidence type="ECO:0000259" key="3">
    <source>
        <dbReference type="Pfam" id="PF01979"/>
    </source>
</evidence>
<dbReference type="Proteomes" id="UP000197065">
    <property type="component" value="Unassembled WGS sequence"/>
</dbReference>
<dbReference type="OrthoDB" id="9796020at2"/>
<evidence type="ECO:0000256" key="2">
    <source>
        <dbReference type="ARBA" id="ARBA00022801"/>
    </source>
</evidence>
<organism evidence="4 5">
    <name type="scientific">Arboricoccus pini</name>
    <dbReference type="NCBI Taxonomy" id="1963835"/>
    <lineage>
        <taxon>Bacteria</taxon>
        <taxon>Pseudomonadati</taxon>
        <taxon>Pseudomonadota</taxon>
        <taxon>Alphaproteobacteria</taxon>
        <taxon>Geminicoccales</taxon>
        <taxon>Geminicoccaceae</taxon>
        <taxon>Arboricoccus</taxon>
    </lineage>
</organism>
<gene>
    <name evidence="4" type="ORF">SAMN07250955_11048</name>
</gene>
<comment type="similarity">
    <text evidence="1">Belongs to the metallo-dependent hydrolases superfamily. ATZ/TRZ family.</text>
</comment>
<keyword evidence="2" id="KW-0378">Hydrolase</keyword>
<accession>A0A212RKP5</accession>